<name>A0ABX2FZN4_9BURK</name>
<keyword evidence="4" id="KW-0472">Membrane</keyword>
<evidence type="ECO:0000256" key="2">
    <source>
        <dbReference type="ARBA" id="ARBA00022692"/>
    </source>
</evidence>
<keyword evidence="3" id="KW-1133">Transmembrane helix</keyword>
<proteinExistence type="predicted"/>
<organism evidence="6 7">
    <name type="scientific">Sphaerotilus uruguayifluvii</name>
    <dbReference type="NCBI Taxonomy" id="2735897"/>
    <lineage>
        <taxon>Bacteria</taxon>
        <taxon>Pseudomonadati</taxon>
        <taxon>Pseudomonadota</taxon>
        <taxon>Betaproteobacteria</taxon>
        <taxon>Burkholderiales</taxon>
        <taxon>Sphaerotilaceae</taxon>
        <taxon>Sphaerotilus</taxon>
    </lineage>
</organism>
<dbReference type="Pfam" id="PF06803">
    <property type="entry name" value="DUF1232"/>
    <property type="match status" value="1"/>
</dbReference>
<keyword evidence="2" id="KW-0812">Transmembrane</keyword>
<comment type="caution">
    <text evidence="6">The sequence shown here is derived from an EMBL/GenBank/DDBJ whole genome shotgun (WGS) entry which is preliminary data.</text>
</comment>
<reference evidence="6 7" key="1">
    <citation type="submission" date="2020-05" db="EMBL/GenBank/DDBJ databases">
        <title>Genomic Encyclopedia of Type Strains, Phase IV (KMG-V): Genome sequencing to study the core and pangenomes of soil and plant-associated prokaryotes.</title>
        <authorList>
            <person name="Whitman W."/>
        </authorList>
    </citation>
    <scope>NUCLEOTIDE SEQUENCE [LARGE SCALE GENOMIC DNA]</scope>
    <source>
        <strain evidence="6 7">C29</strain>
    </source>
</reference>
<dbReference type="Proteomes" id="UP001516061">
    <property type="component" value="Unassembled WGS sequence"/>
</dbReference>
<accession>A0ABX2FZN4</accession>
<sequence length="105" mass="12007">MWKRLLRLWAVVRVDARIAWHALRHPRAPRWFRLGCVALALYLVSPVDLIPDALPVLGISDDLVLIPLLMRWLLGRLPAEVLDEARRQAGSPARGARMPFVERVD</sequence>
<evidence type="ECO:0000256" key="3">
    <source>
        <dbReference type="ARBA" id="ARBA00022989"/>
    </source>
</evidence>
<gene>
    <name evidence="6" type="ORF">HNQ01_001210</name>
</gene>
<dbReference type="RefSeq" id="WP_173804472.1">
    <property type="nucleotide sequence ID" value="NZ_JABSNM010000004.1"/>
</dbReference>
<evidence type="ECO:0000256" key="4">
    <source>
        <dbReference type="ARBA" id="ARBA00023136"/>
    </source>
</evidence>
<dbReference type="InterPro" id="IPR010652">
    <property type="entry name" value="DUF1232"/>
</dbReference>
<evidence type="ECO:0000259" key="5">
    <source>
        <dbReference type="Pfam" id="PF06803"/>
    </source>
</evidence>
<evidence type="ECO:0000313" key="6">
    <source>
        <dbReference type="EMBL" id="NRT55498.1"/>
    </source>
</evidence>
<comment type="subcellular location">
    <subcellularLocation>
        <location evidence="1">Endomembrane system</location>
        <topology evidence="1">Multi-pass membrane protein</topology>
    </subcellularLocation>
</comment>
<dbReference type="EMBL" id="JABSNM010000004">
    <property type="protein sequence ID" value="NRT55498.1"/>
    <property type="molecule type" value="Genomic_DNA"/>
</dbReference>
<evidence type="ECO:0000256" key="1">
    <source>
        <dbReference type="ARBA" id="ARBA00004127"/>
    </source>
</evidence>
<keyword evidence="7" id="KW-1185">Reference proteome</keyword>
<protein>
    <submittedName>
        <fullName evidence="6">Uncharacterized membrane protein YkvA (DUF1232 family)</fullName>
    </submittedName>
</protein>
<feature type="domain" description="DUF1232" evidence="5">
    <location>
        <begin position="34"/>
        <end position="68"/>
    </location>
</feature>
<evidence type="ECO:0000313" key="7">
    <source>
        <dbReference type="Proteomes" id="UP001516061"/>
    </source>
</evidence>